<feature type="active site" evidence="13">
    <location>
        <position position="146"/>
    </location>
</feature>
<dbReference type="CDD" id="cd16962">
    <property type="entry name" value="RuvC"/>
    <property type="match status" value="1"/>
</dbReference>
<evidence type="ECO:0000256" key="12">
    <source>
        <dbReference type="ARBA" id="ARBA00029354"/>
    </source>
</evidence>
<dbReference type="GO" id="GO:0008821">
    <property type="term" value="F:crossover junction DNA endonuclease activity"/>
    <property type="evidence" value="ECO:0007669"/>
    <property type="project" value="UniProtKB-UniRule"/>
</dbReference>
<dbReference type="GO" id="GO:0048476">
    <property type="term" value="C:Holliday junction resolvase complex"/>
    <property type="evidence" value="ECO:0007669"/>
    <property type="project" value="UniProtKB-UniRule"/>
</dbReference>
<evidence type="ECO:0000256" key="6">
    <source>
        <dbReference type="ARBA" id="ARBA00022763"/>
    </source>
</evidence>
<feature type="binding site" evidence="13">
    <location>
        <position position="73"/>
    </location>
    <ligand>
        <name>Mg(2+)</name>
        <dbReference type="ChEBI" id="CHEBI:18420"/>
        <label>2</label>
    </ligand>
</feature>
<proteinExistence type="inferred from homology"/>
<evidence type="ECO:0000256" key="5">
    <source>
        <dbReference type="ARBA" id="ARBA00022759"/>
    </source>
</evidence>
<feature type="active site" evidence="13">
    <location>
        <position position="73"/>
    </location>
</feature>
<keyword evidence="8 13" id="KW-0460">Magnesium</keyword>
<dbReference type="AlphaFoldDB" id="A0A0U5JD65"/>
<accession>A0A0U5JD65</accession>
<dbReference type="PATRIC" id="fig|389348.3.peg.2615"/>
<name>A0A0U5JD65_9BACT</name>
<keyword evidence="6 13" id="KW-0227">DNA damage</keyword>
<dbReference type="RefSeq" id="WP_059062165.1">
    <property type="nucleotide sequence ID" value="NZ_LN879502.1"/>
</dbReference>
<dbReference type="NCBIfam" id="TIGR00228">
    <property type="entry name" value="ruvC"/>
    <property type="match status" value="1"/>
</dbReference>
<evidence type="ECO:0000256" key="1">
    <source>
        <dbReference type="ARBA" id="ARBA00009518"/>
    </source>
</evidence>
<dbReference type="GO" id="GO:0006310">
    <property type="term" value="P:DNA recombination"/>
    <property type="evidence" value="ECO:0007669"/>
    <property type="project" value="UniProtKB-UniRule"/>
</dbReference>
<dbReference type="GO" id="GO:0005737">
    <property type="term" value="C:cytoplasm"/>
    <property type="evidence" value="ECO:0007669"/>
    <property type="project" value="UniProtKB-SubCell"/>
</dbReference>
<keyword evidence="11 13" id="KW-0234">DNA repair</keyword>
<dbReference type="InterPro" id="IPR020563">
    <property type="entry name" value="X-over_junc_endoDNase_Mg_BS"/>
</dbReference>
<evidence type="ECO:0000256" key="8">
    <source>
        <dbReference type="ARBA" id="ARBA00022842"/>
    </source>
</evidence>
<dbReference type="SUPFAM" id="SSF53098">
    <property type="entry name" value="Ribonuclease H-like"/>
    <property type="match status" value="1"/>
</dbReference>
<keyword evidence="2 13" id="KW-0963">Cytoplasm</keyword>
<evidence type="ECO:0000256" key="13">
    <source>
        <dbReference type="HAMAP-Rule" id="MF_00034"/>
    </source>
</evidence>
<keyword evidence="4 13" id="KW-0479">Metal-binding</keyword>
<dbReference type="NCBIfam" id="NF000711">
    <property type="entry name" value="PRK00039.2-1"/>
    <property type="match status" value="1"/>
</dbReference>
<gene>
    <name evidence="13 15" type="primary">ruvC</name>
    <name evidence="15" type="ORF">PNK_2332</name>
</gene>
<dbReference type="GO" id="GO:0003677">
    <property type="term" value="F:DNA binding"/>
    <property type="evidence" value="ECO:0007669"/>
    <property type="project" value="UniProtKB-KW"/>
</dbReference>
<comment type="cofactor">
    <cofactor evidence="13">
        <name>Mg(2+)</name>
        <dbReference type="ChEBI" id="CHEBI:18420"/>
    </cofactor>
    <text evidence="13">Binds 2 Mg(2+) ion per subunit.</text>
</comment>
<comment type="catalytic activity">
    <reaction evidence="12 13">
        <text>Endonucleolytic cleavage at a junction such as a reciprocal single-stranded crossover between two homologous DNA duplexes (Holliday junction).</text>
        <dbReference type="EC" id="3.1.21.10"/>
    </reaction>
</comment>
<dbReference type="PROSITE" id="PS01321">
    <property type="entry name" value="RUVC"/>
    <property type="match status" value="1"/>
</dbReference>
<dbReference type="STRING" id="389348.PNK_2332"/>
<dbReference type="InParanoid" id="A0A0U5JD65"/>
<protein>
    <recommendedName>
        <fullName evidence="13 14">Crossover junction endodeoxyribonuclease RuvC</fullName>
        <ecNumber evidence="13 14">3.1.21.10</ecNumber>
    </recommendedName>
    <alternativeName>
        <fullName evidence="13">Holliday junction nuclease RuvC</fullName>
    </alternativeName>
    <alternativeName>
        <fullName evidence="13">Holliday junction resolvase RuvC</fullName>
    </alternativeName>
</protein>
<evidence type="ECO:0000256" key="14">
    <source>
        <dbReference type="NCBIfam" id="TIGR00228"/>
    </source>
</evidence>
<keyword evidence="16" id="KW-1185">Reference proteome</keyword>
<feature type="binding site" evidence="13">
    <location>
        <position position="146"/>
    </location>
    <ligand>
        <name>Mg(2+)</name>
        <dbReference type="ChEBI" id="CHEBI:18420"/>
        <label>1</label>
    </ligand>
</feature>
<sequence>MSHRSTPVILGIDPGTRVTGYGVIRIEGHHYLPVDYGCIRPPANYKLSDRYLVIFEGIEQLVELHQPTALVIETQFVQKNVQSAIKLGMARGVAIIAGKKRGIPVFEYAPTQAKLAVVGTGRASKYQVQGMVQRLLNLSQPPEPEDAADALALAICHAQVPAFKLIENEI</sequence>
<feature type="active site" evidence="13">
    <location>
        <position position="13"/>
    </location>
</feature>
<comment type="subcellular location">
    <subcellularLocation>
        <location evidence="13">Cytoplasm</location>
    </subcellularLocation>
</comment>
<comment type="function">
    <text evidence="13">The RuvA-RuvB-RuvC complex processes Holliday junction (HJ) DNA during genetic recombination and DNA repair. Endonuclease that resolves HJ intermediates. Cleaves cruciform DNA by making single-stranded nicks across the HJ at symmetrical positions within the homologous arms, yielding a 5'-phosphate and a 3'-hydroxyl group; requires a central core of homology in the junction. The consensus cleavage sequence is 5'-(A/T)TT(C/G)-3'. Cleavage occurs on the 3'-side of the TT dinucleotide at the point of strand exchange. HJ branch migration catalyzed by RuvA-RuvB allows RuvC to scan DNA until it finds its consensus sequence, where it cleaves and resolves the cruciform DNA.</text>
</comment>
<dbReference type="InterPro" id="IPR012337">
    <property type="entry name" value="RNaseH-like_sf"/>
</dbReference>
<dbReference type="FunFam" id="3.30.420.10:FF:000002">
    <property type="entry name" value="Crossover junction endodeoxyribonuclease RuvC"/>
    <property type="match status" value="1"/>
</dbReference>
<dbReference type="GO" id="GO:0000287">
    <property type="term" value="F:magnesium ion binding"/>
    <property type="evidence" value="ECO:0007669"/>
    <property type="project" value="UniProtKB-UniRule"/>
</dbReference>
<dbReference type="Pfam" id="PF02075">
    <property type="entry name" value="RuvC"/>
    <property type="match status" value="1"/>
</dbReference>
<evidence type="ECO:0000256" key="4">
    <source>
        <dbReference type="ARBA" id="ARBA00022723"/>
    </source>
</evidence>
<comment type="similarity">
    <text evidence="1 13">Belongs to the RuvC family.</text>
</comment>
<dbReference type="FunCoup" id="A0A0U5JD65">
    <property type="interactions" value="163"/>
</dbReference>
<keyword evidence="5 13" id="KW-0255">Endonuclease</keyword>
<dbReference type="EMBL" id="LN879502">
    <property type="protein sequence ID" value="CUI17929.1"/>
    <property type="molecule type" value="Genomic_DNA"/>
</dbReference>
<feature type="binding site" evidence="13">
    <location>
        <position position="13"/>
    </location>
    <ligand>
        <name>Mg(2+)</name>
        <dbReference type="ChEBI" id="CHEBI:18420"/>
        <label>1</label>
    </ligand>
</feature>
<organism evidence="15 16">
    <name type="scientific">Candidatus Protochlamydia naegleriophila</name>
    <dbReference type="NCBI Taxonomy" id="389348"/>
    <lineage>
        <taxon>Bacteria</taxon>
        <taxon>Pseudomonadati</taxon>
        <taxon>Chlamydiota</taxon>
        <taxon>Chlamydiia</taxon>
        <taxon>Parachlamydiales</taxon>
        <taxon>Parachlamydiaceae</taxon>
        <taxon>Candidatus Protochlamydia</taxon>
    </lineage>
</organism>
<dbReference type="InterPro" id="IPR036397">
    <property type="entry name" value="RNaseH_sf"/>
</dbReference>
<evidence type="ECO:0000256" key="2">
    <source>
        <dbReference type="ARBA" id="ARBA00022490"/>
    </source>
</evidence>
<evidence type="ECO:0000313" key="16">
    <source>
        <dbReference type="Proteomes" id="UP000069902"/>
    </source>
</evidence>
<evidence type="ECO:0000256" key="11">
    <source>
        <dbReference type="ARBA" id="ARBA00023204"/>
    </source>
</evidence>
<evidence type="ECO:0000256" key="9">
    <source>
        <dbReference type="ARBA" id="ARBA00023125"/>
    </source>
</evidence>
<dbReference type="GO" id="GO:0006281">
    <property type="term" value="P:DNA repair"/>
    <property type="evidence" value="ECO:0007669"/>
    <property type="project" value="UniProtKB-UniRule"/>
</dbReference>
<dbReference type="KEGG" id="pnl:PNK_2332"/>
<dbReference type="PRINTS" id="PR00696">
    <property type="entry name" value="RSOLVASERUVC"/>
</dbReference>
<keyword evidence="9 13" id="KW-0238">DNA-binding</keyword>
<dbReference type="InterPro" id="IPR002176">
    <property type="entry name" value="X-over_junc_endoDNase_RuvC"/>
</dbReference>
<keyword evidence="3 13" id="KW-0540">Nuclease</keyword>
<dbReference type="PANTHER" id="PTHR30194:SF3">
    <property type="entry name" value="CROSSOVER JUNCTION ENDODEOXYRIBONUCLEASE RUVC"/>
    <property type="match status" value="1"/>
</dbReference>
<dbReference type="Gene3D" id="3.30.420.10">
    <property type="entry name" value="Ribonuclease H-like superfamily/Ribonuclease H"/>
    <property type="match status" value="1"/>
</dbReference>
<evidence type="ECO:0000256" key="7">
    <source>
        <dbReference type="ARBA" id="ARBA00022801"/>
    </source>
</evidence>
<dbReference type="HAMAP" id="MF_00034">
    <property type="entry name" value="RuvC"/>
    <property type="match status" value="1"/>
</dbReference>
<keyword evidence="7 13" id="KW-0378">Hydrolase</keyword>
<dbReference type="PANTHER" id="PTHR30194">
    <property type="entry name" value="CROSSOVER JUNCTION ENDODEOXYRIBONUCLEASE RUVC"/>
    <property type="match status" value="1"/>
</dbReference>
<evidence type="ECO:0000256" key="10">
    <source>
        <dbReference type="ARBA" id="ARBA00023172"/>
    </source>
</evidence>
<dbReference type="Proteomes" id="UP000069902">
    <property type="component" value="Chromosome cPNK"/>
</dbReference>
<evidence type="ECO:0000313" key="15">
    <source>
        <dbReference type="EMBL" id="CUI17929.1"/>
    </source>
</evidence>
<keyword evidence="10 13" id="KW-0233">DNA recombination</keyword>
<reference evidence="16" key="1">
    <citation type="submission" date="2015-09" db="EMBL/GenBank/DDBJ databases">
        <authorList>
            <person name="Bertelli C."/>
        </authorList>
    </citation>
    <scope>NUCLEOTIDE SEQUENCE [LARGE SCALE GENOMIC DNA]</scope>
    <source>
        <strain evidence="16">KNic</strain>
    </source>
</reference>
<evidence type="ECO:0000256" key="3">
    <source>
        <dbReference type="ARBA" id="ARBA00022722"/>
    </source>
</evidence>
<dbReference type="EC" id="3.1.21.10" evidence="13 14"/>
<comment type="subunit">
    <text evidence="13">Homodimer which binds Holliday junction (HJ) DNA. The HJ becomes 2-fold symmetrical on binding to RuvC with unstacked arms; it has a different conformation from HJ DNA in complex with RuvA. In the full resolvosome a probable DNA-RuvA(4)-RuvB(12)-RuvC(2) complex forms which resolves the HJ.</text>
</comment>